<feature type="chain" id="PRO_5025691846" evidence="2">
    <location>
        <begin position="19"/>
        <end position="133"/>
    </location>
</feature>
<feature type="compositionally biased region" description="Basic and acidic residues" evidence="1">
    <location>
        <begin position="103"/>
        <end position="117"/>
    </location>
</feature>
<gene>
    <name evidence="3" type="ORF">BDV96DRAFT_140307</name>
</gene>
<protein>
    <submittedName>
        <fullName evidence="3">Uncharacterized protein</fullName>
    </submittedName>
</protein>
<evidence type="ECO:0000256" key="2">
    <source>
        <dbReference type="SAM" id="SignalP"/>
    </source>
</evidence>
<sequence length="133" mass="14714">MMVIIILFLSNIIQVVMQTSDHTELLPYHRSHMTDHLPIRPTRKQSVAASWSRKTYSHLTFTLQEQHSRPSTVKASSAQIGALGLTSRRIAAEEGSAGLGVGARDEGKSGEDEDLGIHGDCEIANRVEELEEY</sequence>
<dbReference type="AlphaFoldDB" id="A0A6A5ZSG8"/>
<dbReference type="Proteomes" id="UP000799770">
    <property type="component" value="Unassembled WGS sequence"/>
</dbReference>
<keyword evidence="2" id="KW-0732">Signal</keyword>
<keyword evidence="4" id="KW-1185">Reference proteome</keyword>
<reference evidence="3" key="1">
    <citation type="journal article" date="2020" name="Stud. Mycol.">
        <title>101 Dothideomycetes genomes: a test case for predicting lifestyles and emergence of pathogens.</title>
        <authorList>
            <person name="Haridas S."/>
            <person name="Albert R."/>
            <person name="Binder M."/>
            <person name="Bloem J."/>
            <person name="Labutti K."/>
            <person name="Salamov A."/>
            <person name="Andreopoulos B."/>
            <person name="Baker S."/>
            <person name="Barry K."/>
            <person name="Bills G."/>
            <person name="Bluhm B."/>
            <person name="Cannon C."/>
            <person name="Castanera R."/>
            <person name="Culley D."/>
            <person name="Daum C."/>
            <person name="Ezra D."/>
            <person name="Gonzalez J."/>
            <person name="Henrissat B."/>
            <person name="Kuo A."/>
            <person name="Liang C."/>
            <person name="Lipzen A."/>
            <person name="Lutzoni F."/>
            <person name="Magnuson J."/>
            <person name="Mondo S."/>
            <person name="Nolan M."/>
            <person name="Ohm R."/>
            <person name="Pangilinan J."/>
            <person name="Park H.-J."/>
            <person name="Ramirez L."/>
            <person name="Alfaro M."/>
            <person name="Sun H."/>
            <person name="Tritt A."/>
            <person name="Yoshinaga Y."/>
            <person name="Zwiers L.-H."/>
            <person name="Turgeon B."/>
            <person name="Goodwin S."/>
            <person name="Spatafora J."/>
            <person name="Crous P."/>
            <person name="Grigoriev I."/>
        </authorList>
    </citation>
    <scope>NUCLEOTIDE SEQUENCE</scope>
    <source>
        <strain evidence="3">CBS 627.86</strain>
    </source>
</reference>
<evidence type="ECO:0000313" key="4">
    <source>
        <dbReference type="Proteomes" id="UP000799770"/>
    </source>
</evidence>
<feature type="region of interest" description="Disordered" evidence="1">
    <location>
        <begin position="97"/>
        <end position="117"/>
    </location>
</feature>
<proteinExistence type="predicted"/>
<dbReference type="EMBL" id="ML977311">
    <property type="protein sequence ID" value="KAF2122206.1"/>
    <property type="molecule type" value="Genomic_DNA"/>
</dbReference>
<name>A0A6A5ZSG8_9PLEO</name>
<accession>A0A6A5ZSG8</accession>
<evidence type="ECO:0000313" key="3">
    <source>
        <dbReference type="EMBL" id="KAF2122206.1"/>
    </source>
</evidence>
<organism evidence="3 4">
    <name type="scientific">Lophiotrema nucula</name>
    <dbReference type="NCBI Taxonomy" id="690887"/>
    <lineage>
        <taxon>Eukaryota</taxon>
        <taxon>Fungi</taxon>
        <taxon>Dikarya</taxon>
        <taxon>Ascomycota</taxon>
        <taxon>Pezizomycotina</taxon>
        <taxon>Dothideomycetes</taxon>
        <taxon>Pleosporomycetidae</taxon>
        <taxon>Pleosporales</taxon>
        <taxon>Lophiotremataceae</taxon>
        <taxon>Lophiotrema</taxon>
    </lineage>
</organism>
<evidence type="ECO:0000256" key="1">
    <source>
        <dbReference type="SAM" id="MobiDB-lite"/>
    </source>
</evidence>
<feature type="signal peptide" evidence="2">
    <location>
        <begin position="1"/>
        <end position="18"/>
    </location>
</feature>